<dbReference type="eggNOG" id="COG0228">
    <property type="taxonomic scope" value="Bacteria"/>
</dbReference>
<dbReference type="PATRIC" id="fig|1235990.3.peg.187"/>
<reference evidence="2 3" key="1">
    <citation type="submission" date="2012-10" db="EMBL/GenBank/DDBJ databases">
        <title>Genome sequence of the symbiont of the pentatomidae stink bug Halyomorpha halys.</title>
        <authorList>
            <person name="Kobayashi H."/>
            <person name="Fujii-Muramatsu R."/>
            <person name="Takeishi K."/>
            <person name="Noda H."/>
        </authorList>
    </citation>
    <scope>NUCLEOTIDE SEQUENCE [LARGE SCALE GENOMIC DNA]</scope>
</reference>
<dbReference type="NCBIfam" id="TIGR00002">
    <property type="entry name" value="S16"/>
    <property type="match status" value="1"/>
</dbReference>
<evidence type="ECO:0000313" key="2">
    <source>
        <dbReference type="EMBL" id="BAO00157.1"/>
    </source>
</evidence>
<evidence type="ECO:0000313" key="3">
    <source>
        <dbReference type="Proteomes" id="UP000016900"/>
    </source>
</evidence>
<dbReference type="Gene3D" id="3.30.1320.10">
    <property type="match status" value="1"/>
</dbReference>
<dbReference type="InterPro" id="IPR023803">
    <property type="entry name" value="Ribosomal_bS16_dom_sf"/>
</dbReference>
<dbReference type="OrthoDB" id="9807878at2"/>
<organism evidence="2 3">
    <name type="scientific">Candidatus Pantoea carbekii</name>
    <dbReference type="NCBI Taxonomy" id="1235990"/>
    <lineage>
        <taxon>Bacteria</taxon>
        <taxon>Pseudomonadati</taxon>
        <taxon>Pseudomonadota</taxon>
        <taxon>Gammaproteobacteria</taxon>
        <taxon>Enterobacterales</taxon>
        <taxon>Erwiniaceae</taxon>
        <taxon>Pantoea</taxon>
    </lineage>
</organism>
<dbReference type="Proteomes" id="UP000016900">
    <property type="component" value="Chromosome"/>
</dbReference>
<dbReference type="GO" id="GO:0015935">
    <property type="term" value="C:small ribosomal subunit"/>
    <property type="evidence" value="ECO:0007669"/>
    <property type="project" value="TreeGrafter"/>
</dbReference>
<sequence>MVTIRLARHGSKKRPFYQIVVSDSSKSRDGRFIERVGFLNPILSKKSENMHLNFERVMYWINKGATLSRRVNTLVKKEQSRHINISNK</sequence>
<protein>
    <recommendedName>
        <fullName evidence="1">Small ribosomal subunit protein bS16</fullName>
    </recommendedName>
</protein>
<dbReference type="SUPFAM" id="SSF54565">
    <property type="entry name" value="Ribosomal protein S16"/>
    <property type="match status" value="1"/>
</dbReference>
<keyword evidence="1 2" id="KW-0689">Ribosomal protein</keyword>
<keyword evidence="1" id="KW-0687">Ribonucleoprotein</keyword>
<dbReference type="EMBL" id="AP012554">
    <property type="protein sequence ID" value="BAO00157.1"/>
    <property type="molecule type" value="Genomic_DNA"/>
</dbReference>
<dbReference type="RefSeq" id="WP_022564176.1">
    <property type="nucleotide sequence ID" value="NZ_CP010907.1"/>
</dbReference>
<comment type="similarity">
    <text evidence="1">Belongs to the bacterial ribosomal protein bS16 family.</text>
</comment>
<evidence type="ECO:0000256" key="1">
    <source>
        <dbReference type="HAMAP-Rule" id="MF_00385"/>
    </source>
</evidence>
<dbReference type="PANTHER" id="PTHR12919:SF20">
    <property type="entry name" value="SMALL RIBOSOMAL SUBUNIT PROTEIN BS16M"/>
    <property type="match status" value="1"/>
</dbReference>
<dbReference type="KEGG" id="hhs:HHS_01870"/>
<dbReference type="AlphaFoldDB" id="U3U748"/>
<name>U3U748_9GAMM</name>
<dbReference type="GO" id="GO:0003735">
    <property type="term" value="F:structural constituent of ribosome"/>
    <property type="evidence" value="ECO:0007669"/>
    <property type="project" value="InterPro"/>
</dbReference>
<dbReference type="GO" id="GO:0006412">
    <property type="term" value="P:translation"/>
    <property type="evidence" value="ECO:0007669"/>
    <property type="project" value="UniProtKB-UniRule"/>
</dbReference>
<dbReference type="GO" id="GO:0005737">
    <property type="term" value="C:cytoplasm"/>
    <property type="evidence" value="ECO:0007669"/>
    <property type="project" value="UniProtKB-ARBA"/>
</dbReference>
<dbReference type="HAMAP" id="MF_00385">
    <property type="entry name" value="Ribosomal_bS16"/>
    <property type="match status" value="1"/>
</dbReference>
<dbReference type="PANTHER" id="PTHR12919">
    <property type="entry name" value="30S RIBOSOMAL PROTEIN S16"/>
    <property type="match status" value="1"/>
</dbReference>
<dbReference type="KEGG" id="pck:BMSBPS_0651"/>
<dbReference type="Pfam" id="PF00886">
    <property type="entry name" value="Ribosomal_S16"/>
    <property type="match status" value="1"/>
</dbReference>
<gene>
    <name evidence="1 2" type="primary">rpsP</name>
    <name evidence="2" type="ORF">HHS_01870</name>
</gene>
<accession>U3U748</accession>
<dbReference type="InterPro" id="IPR000307">
    <property type="entry name" value="Ribosomal_bS16"/>
</dbReference>
<keyword evidence="3" id="KW-1185">Reference proteome</keyword>
<proteinExistence type="inferred from homology"/>
<dbReference type="STRING" id="1235990.BMSBPS_0651"/>